<evidence type="ECO:0000313" key="2">
    <source>
        <dbReference type="Proteomes" id="UP000483820"/>
    </source>
</evidence>
<proteinExistence type="predicted"/>
<reference evidence="1 2" key="1">
    <citation type="submission" date="2019-12" db="EMBL/GenBank/DDBJ databases">
        <title>Chromosome-level assembly of the Caenorhabditis remanei genome.</title>
        <authorList>
            <person name="Teterina A.A."/>
            <person name="Willis J.H."/>
            <person name="Phillips P.C."/>
        </authorList>
    </citation>
    <scope>NUCLEOTIDE SEQUENCE [LARGE SCALE GENOMIC DNA]</scope>
    <source>
        <strain evidence="1 2">PX506</strain>
        <tissue evidence="1">Whole organism</tissue>
    </source>
</reference>
<accession>A0A6A5HUN6</accession>
<protein>
    <submittedName>
        <fullName evidence="1">Uncharacterized protein</fullName>
    </submittedName>
</protein>
<comment type="caution">
    <text evidence="1">The sequence shown here is derived from an EMBL/GenBank/DDBJ whole genome shotgun (WGS) entry which is preliminary data.</text>
</comment>
<dbReference type="GeneID" id="78773343"/>
<evidence type="ECO:0000313" key="1">
    <source>
        <dbReference type="EMBL" id="KAF1770446.1"/>
    </source>
</evidence>
<name>A0A6A5HUN6_CAERE</name>
<dbReference type="EMBL" id="WUAV01000001">
    <property type="protein sequence ID" value="KAF1770446.1"/>
    <property type="molecule type" value="Genomic_DNA"/>
</dbReference>
<sequence length="89" mass="10207">MIVNTSEIVFIVGLSQEEFIPCRPLLSSVTLSDREHVEEVTNVLPYQFYTGYFKKNIPHGKMNHSSIGKMTWKEYRHPCSLFSASGKPE</sequence>
<organism evidence="1 2">
    <name type="scientific">Caenorhabditis remanei</name>
    <name type="common">Caenorhabditis vulgaris</name>
    <dbReference type="NCBI Taxonomy" id="31234"/>
    <lineage>
        <taxon>Eukaryota</taxon>
        <taxon>Metazoa</taxon>
        <taxon>Ecdysozoa</taxon>
        <taxon>Nematoda</taxon>
        <taxon>Chromadorea</taxon>
        <taxon>Rhabditida</taxon>
        <taxon>Rhabditina</taxon>
        <taxon>Rhabditomorpha</taxon>
        <taxon>Rhabditoidea</taxon>
        <taxon>Rhabditidae</taxon>
        <taxon>Peloderinae</taxon>
        <taxon>Caenorhabditis</taxon>
    </lineage>
</organism>
<dbReference type="RefSeq" id="XP_053591981.1">
    <property type="nucleotide sequence ID" value="XM_053723336.1"/>
</dbReference>
<dbReference type="Proteomes" id="UP000483820">
    <property type="component" value="Chromosome I"/>
</dbReference>
<dbReference type="KEGG" id="crq:GCK72_002265"/>
<dbReference type="AlphaFoldDB" id="A0A6A5HUN6"/>
<dbReference type="CTD" id="78773343"/>
<gene>
    <name evidence="1" type="ORF">GCK72_002265</name>
</gene>